<name>A0ABQ3C2U9_9ACTN</name>
<evidence type="ECO:0000259" key="5">
    <source>
        <dbReference type="Pfam" id="PF13193"/>
    </source>
</evidence>
<keyword evidence="2" id="KW-0436">Ligase</keyword>
<dbReference type="Gene3D" id="3.30.300.30">
    <property type="match status" value="1"/>
</dbReference>
<organism evidence="6 7">
    <name type="scientific">Streptomyces rubiginosohelvolus</name>
    <dbReference type="NCBI Taxonomy" id="67362"/>
    <lineage>
        <taxon>Bacteria</taxon>
        <taxon>Bacillati</taxon>
        <taxon>Actinomycetota</taxon>
        <taxon>Actinomycetes</taxon>
        <taxon>Kitasatosporales</taxon>
        <taxon>Streptomycetaceae</taxon>
        <taxon>Streptomyces</taxon>
    </lineage>
</organism>
<protein>
    <submittedName>
        <fullName evidence="6">Acyl-CoA synthetase</fullName>
    </submittedName>
</protein>
<sequence length="557" mass="57562">MSAATSGSRPTGAASPGGRVRTAVPPPRSLPALLDLRAATDPGRTALICGSHSLTFGAWRDRSSALAAGLRDRGLRPGARVVLRYGGGDWIAYAVAYCAVLRAGCVAVPLSDRQSPATSAHVLADSGATALLHPGGADLPPDLLPAGVWSATEEEIGSEAGTGAGSGTSAGPGAEAEDGTGSGAGPATDHGLPDPPDPAALAQILYTSGTTGTPKGVTATHANLVHGCTSDERRRPLRHSRHFLHAFPVGTNAGQTMLVNALDSAATAVATPQFTPGRFARLIEEYGVGSVFLVPAMAIELLGSQAARRYATDTVRLVGSTAAALPGPVALGLARAFPRAQIVNYYTSTEAAPAQITLLFDPDRPDSPGRPADLRDLRITAPDGTPLPPGEPGEVWLRSPTAPRAYLDGAGSGAAVVRGPANGGPEVFRGRWVRMGDLGRVDEDGYLHLLDRERDVIKSGAHKVSTLQVEDALHAHPAVADAAAFGVPHPVLGAVVAAVVVPRGELTVPALRTFLLDRLAAHELPARLLFHPSLPRNEGGKILKRELRLLLDDEALR</sequence>
<gene>
    <name evidence="6" type="ORF">GCM10010328_46000</name>
</gene>
<feature type="region of interest" description="Disordered" evidence="3">
    <location>
        <begin position="157"/>
        <end position="199"/>
    </location>
</feature>
<dbReference type="InterPro" id="IPR045851">
    <property type="entry name" value="AMP-bd_C_sf"/>
</dbReference>
<comment type="caution">
    <text evidence="6">The sequence shown here is derived from an EMBL/GenBank/DDBJ whole genome shotgun (WGS) entry which is preliminary data.</text>
</comment>
<feature type="compositionally biased region" description="Gly residues" evidence="3">
    <location>
        <begin position="160"/>
        <end position="170"/>
    </location>
</feature>
<keyword evidence="7" id="KW-1185">Reference proteome</keyword>
<accession>A0ABQ3C2U9</accession>
<evidence type="ECO:0000256" key="2">
    <source>
        <dbReference type="ARBA" id="ARBA00022598"/>
    </source>
</evidence>
<dbReference type="SUPFAM" id="SSF56801">
    <property type="entry name" value="Acetyl-CoA synthetase-like"/>
    <property type="match status" value="1"/>
</dbReference>
<feature type="region of interest" description="Disordered" evidence="3">
    <location>
        <begin position="1"/>
        <end position="27"/>
    </location>
</feature>
<dbReference type="InterPro" id="IPR000873">
    <property type="entry name" value="AMP-dep_synth/lig_dom"/>
</dbReference>
<proteinExistence type="inferred from homology"/>
<evidence type="ECO:0000256" key="1">
    <source>
        <dbReference type="ARBA" id="ARBA00006432"/>
    </source>
</evidence>
<evidence type="ECO:0000313" key="6">
    <source>
        <dbReference type="EMBL" id="GGZ65919.1"/>
    </source>
</evidence>
<evidence type="ECO:0000256" key="3">
    <source>
        <dbReference type="SAM" id="MobiDB-lite"/>
    </source>
</evidence>
<dbReference type="PANTHER" id="PTHR43201">
    <property type="entry name" value="ACYL-COA SYNTHETASE"/>
    <property type="match status" value="1"/>
</dbReference>
<dbReference type="Gene3D" id="3.40.50.12780">
    <property type="entry name" value="N-terminal domain of ligase-like"/>
    <property type="match status" value="1"/>
</dbReference>
<reference evidence="7" key="1">
    <citation type="journal article" date="2019" name="Int. J. Syst. Evol. Microbiol.">
        <title>The Global Catalogue of Microorganisms (GCM) 10K type strain sequencing project: providing services to taxonomists for standard genome sequencing and annotation.</title>
        <authorList>
            <consortium name="The Broad Institute Genomics Platform"/>
            <consortium name="The Broad Institute Genome Sequencing Center for Infectious Disease"/>
            <person name="Wu L."/>
            <person name="Ma J."/>
        </authorList>
    </citation>
    <scope>NUCLEOTIDE SEQUENCE [LARGE SCALE GENOMIC DNA]</scope>
    <source>
        <strain evidence="7">JCM 4602</strain>
    </source>
</reference>
<dbReference type="InterPro" id="IPR025110">
    <property type="entry name" value="AMP-bd_C"/>
</dbReference>
<feature type="domain" description="AMP-binding enzyme C-terminal" evidence="5">
    <location>
        <begin position="468"/>
        <end position="541"/>
    </location>
</feature>
<dbReference type="Proteomes" id="UP000624183">
    <property type="component" value="Unassembled WGS sequence"/>
</dbReference>
<evidence type="ECO:0000259" key="4">
    <source>
        <dbReference type="Pfam" id="PF00501"/>
    </source>
</evidence>
<comment type="similarity">
    <text evidence="1">Belongs to the ATP-dependent AMP-binding enzyme family.</text>
</comment>
<dbReference type="Pfam" id="PF00501">
    <property type="entry name" value="AMP-binding"/>
    <property type="match status" value="1"/>
</dbReference>
<dbReference type="Pfam" id="PF13193">
    <property type="entry name" value="AMP-binding_C"/>
    <property type="match status" value="1"/>
</dbReference>
<feature type="domain" description="AMP-dependent synthetase/ligase" evidence="4">
    <location>
        <begin position="37"/>
        <end position="407"/>
    </location>
</feature>
<dbReference type="PANTHER" id="PTHR43201:SF5">
    <property type="entry name" value="MEDIUM-CHAIN ACYL-COA LIGASE ACSF2, MITOCHONDRIAL"/>
    <property type="match status" value="1"/>
</dbReference>
<evidence type="ECO:0000313" key="7">
    <source>
        <dbReference type="Proteomes" id="UP000624183"/>
    </source>
</evidence>
<dbReference type="InterPro" id="IPR042099">
    <property type="entry name" value="ANL_N_sf"/>
</dbReference>
<dbReference type="InterPro" id="IPR020845">
    <property type="entry name" value="AMP-binding_CS"/>
</dbReference>
<dbReference type="EMBL" id="BMUW01000009">
    <property type="protein sequence ID" value="GGZ65919.1"/>
    <property type="molecule type" value="Genomic_DNA"/>
</dbReference>
<dbReference type="PROSITE" id="PS00455">
    <property type="entry name" value="AMP_BINDING"/>
    <property type="match status" value="1"/>
</dbReference>